<keyword evidence="2" id="KW-0378">Hydrolase</keyword>
<reference evidence="2 3" key="1">
    <citation type="submission" date="2018-09" db="EMBL/GenBank/DDBJ databases">
        <title>Nocardia yunnanensis sp. nov., an actinomycete isolated from a soil sample.</title>
        <authorList>
            <person name="Zhang J."/>
        </authorList>
    </citation>
    <scope>NUCLEOTIDE SEQUENCE [LARGE SCALE GENOMIC DNA]</scope>
    <source>
        <strain evidence="2 3">CFHS0054</strain>
    </source>
</reference>
<dbReference type="GO" id="GO:0004806">
    <property type="term" value="F:triacylglycerol lipase activity"/>
    <property type="evidence" value="ECO:0007669"/>
    <property type="project" value="TreeGrafter"/>
</dbReference>
<evidence type="ECO:0000313" key="2">
    <source>
        <dbReference type="EMBL" id="AYF74368.1"/>
    </source>
</evidence>
<dbReference type="PRINTS" id="PR00111">
    <property type="entry name" value="ABHYDROLASE"/>
</dbReference>
<dbReference type="Pfam" id="PF00561">
    <property type="entry name" value="Abhydrolase_1"/>
    <property type="match status" value="1"/>
</dbReference>
<dbReference type="InterPro" id="IPR000073">
    <property type="entry name" value="AB_hydrolase_1"/>
</dbReference>
<dbReference type="EMBL" id="CP032568">
    <property type="protein sequence ID" value="AYF74368.1"/>
    <property type="molecule type" value="Genomic_DNA"/>
</dbReference>
<dbReference type="OrthoDB" id="9802489at2"/>
<organism evidence="2 3">
    <name type="scientific">Nocardia yunnanensis</name>
    <dbReference type="NCBI Taxonomy" id="2382165"/>
    <lineage>
        <taxon>Bacteria</taxon>
        <taxon>Bacillati</taxon>
        <taxon>Actinomycetota</taxon>
        <taxon>Actinomycetes</taxon>
        <taxon>Mycobacteriales</taxon>
        <taxon>Nocardiaceae</taxon>
        <taxon>Nocardia</taxon>
    </lineage>
</organism>
<accession>A0A386Z9U9</accession>
<dbReference type="InterPro" id="IPR029058">
    <property type="entry name" value="AB_hydrolase_fold"/>
</dbReference>
<evidence type="ECO:0000313" key="3">
    <source>
        <dbReference type="Proteomes" id="UP000267164"/>
    </source>
</evidence>
<evidence type="ECO:0000259" key="1">
    <source>
        <dbReference type="Pfam" id="PF00561"/>
    </source>
</evidence>
<sequence>MRGELLNDGLSMVSAGRGPDLVVLPGLGEGADLSVRVPRGVAWATQALAAGLKRQVHQINRPMNPPAGMTIPDLAAWHATALTAKFGAPVDIMGVSAGGTVALQLALDHPQVVRRLVLCITAARLGDDGRRELTRMVESEPPEPSAARNGGAPLARGPVRLLLAGGFRLVRGRPRQPGEAATAAAVQDWDVRERLGEITAPTLVAGGMRDRIVAPELVRATASGIAGARLLLMPGRGHTTALYDPRLKAAIAAFLAQPV</sequence>
<proteinExistence type="predicted"/>
<dbReference type="Proteomes" id="UP000267164">
    <property type="component" value="Chromosome"/>
</dbReference>
<dbReference type="Gene3D" id="3.40.50.1820">
    <property type="entry name" value="alpha/beta hydrolase"/>
    <property type="match status" value="1"/>
</dbReference>
<dbReference type="KEGG" id="nyu:D7D52_11410"/>
<name>A0A386Z9U9_9NOCA</name>
<keyword evidence="3" id="KW-1185">Reference proteome</keyword>
<feature type="domain" description="AB hydrolase-1" evidence="1">
    <location>
        <begin position="61"/>
        <end position="243"/>
    </location>
</feature>
<dbReference type="PANTHER" id="PTHR43433:SF5">
    <property type="entry name" value="AB HYDROLASE-1 DOMAIN-CONTAINING PROTEIN"/>
    <property type="match status" value="1"/>
</dbReference>
<dbReference type="GO" id="GO:0046503">
    <property type="term" value="P:glycerolipid catabolic process"/>
    <property type="evidence" value="ECO:0007669"/>
    <property type="project" value="TreeGrafter"/>
</dbReference>
<protein>
    <submittedName>
        <fullName evidence="2">Alpha/beta fold hydrolase</fullName>
    </submittedName>
</protein>
<dbReference type="RefSeq" id="WP_120736289.1">
    <property type="nucleotide sequence ID" value="NZ_CP032568.1"/>
</dbReference>
<gene>
    <name evidence="2" type="ORF">D7D52_11410</name>
</gene>
<dbReference type="AlphaFoldDB" id="A0A386Z9U9"/>
<dbReference type="InterPro" id="IPR050471">
    <property type="entry name" value="AB_hydrolase"/>
</dbReference>
<dbReference type="PANTHER" id="PTHR43433">
    <property type="entry name" value="HYDROLASE, ALPHA/BETA FOLD FAMILY PROTEIN"/>
    <property type="match status" value="1"/>
</dbReference>
<dbReference type="SUPFAM" id="SSF53474">
    <property type="entry name" value="alpha/beta-Hydrolases"/>
    <property type="match status" value="1"/>
</dbReference>